<protein>
    <submittedName>
        <fullName evidence="1">Uncharacterized protein</fullName>
    </submittedName>
</protein>
<name>I3S0V7_LOTJA</name>
<sequence length="50" mass="5509">MVVRANEAHHRDVNHFASVAANFLAKSIPCSAIWIDSLILITVHGCFSFV</sequence>
<proteinExistence type="evidence at transcript level"/>
<accession>I3S0V7</accession>
<reference evidence="1" key="1">
    <citation type="submission" date="2012-05" db="EMBL/GenBank/DDBJ databases">
        <authorList>
            <person name="Krishnakumar V."/>
            <person name="Cheung F."/>
            <person name="Xiao Y."/>
            <person name="Chan A."/>
            <person name="Moskal W.A."/>
            <person name="Town C.D."/>
        </authorList>
    </citation>
    <scope>NUCLEOTIDE SEQUENCE</scope>
</reference>
<organism evidence="1">
    <name type="scientific">Lotus japonicus</name>
    <name type="common">Lotus corniculatus var. japonicus</name>
    <dbReference type="NCBI Taxonomy" id="34305"/>
    <lineage>
        <taxon>Eukaryota</taxon>
        <taxon>Viridiplantae</taxon>
        <taxon>Streptophyta</taxon>
        <taxon>Embryophyta</taxon>
        <taxon>Tracheophyta</taxon>
        <taxon>Spermatophyta</taxon>
        <taxon>Magnoliopsida</taxon>
        <taxon>eudicotyledons</taxon>
        <taxon>Gunneridae</taxon>
        <taxon>Pentapetalae</taxon>
        <taxon>rosids</taxon>
        <taxon>fabids</taxon>
        <taxon>Fabales</taxon>
        <taxon>Fabaceae</taxon>
        <taxon>Papilionoideae</taxon>
        <taxon>50 kb inversion clade</taxon>
        <taxon>NPAAA clade</taxon>
        <taxon>Hologalegina</taxon>
        <taxon>robinioid clade</taxon>
        <taxon>Loteae</taxon>
        <taxon>Lotus</taxon>
    </lineage>
</organism>
<dbReference type="AlphaFoldDB" id="I3S0V7"/>
<evidence type="ECO:0000313" key="1">
    <source>
        <dbReference type="EMBL" id="AFK33899.1"/>
    </source>
</evidence>
<dbReference type="EMBL" id="BT134104">
    <property type="protein sequence ID" value="AFK33899.1"/>
    <property type="molecule type" value="mRNA"/>
</dbReference>